<evidence type="ECO:0000313" key="2">
    <source>
        <dbReference type="EMBL" id="AYV80965.1"/>
    </source>
</evidence>
<name>A0A3G5A183_9VIRU</name>
<keyword evidence="1" id="KW-1133">Transmembrane helix</keyword>
<proteinExistence type="predicted"/>
<keyword evidence="1" id="KW-0472">Membrane</keyword>
<dbReference type="EMBL" id="MK072254">
    <property type="protein sequence ID" value="AYV80965.1"/>
    <property type="molecule type" value="Genomic_DNA"/>
</dbReference>
<accession>A0A3G5A183</accession>
<feature type="transmembrane region" description="Helical" evidence="1">
    <location>
        <begin position="101"/>
        <end position="126"/>
    </location>
</feature>
<protein>
    <submittedName>
        <fullName evidence="2">Uncharacterized protein</fullName>
    </submittedName>
</protein>
<keyword evidence="1" id="KW-0812">Transmembrane</keyword>
<feature type="non-terminal residue" evidence="2">
    <location>
        <position position="1"/>
    </location>
</feature>
<evidence type="ECO:0000256" key="1">
    <source>
        <dbReference type="SAM" id="Phobius"/>
    </source>
</evidence>
<organism evidence="2">
    <name type="scientific">Harvfovirus sp</name>
    <dbReference type="NCBI Taxonomy" id="2487768"/>
    <lineage>
        <taxon>Viruses</taxon>
        <taxon>Varidnaviria</taxon>
        <taxon>Bamfordvirae</taxon>
        <taxon>Nucleocytoviricota</taxon>
        <taxon>Megaviricetes</taxon>
        <taxon>Imitervirales</taxon>
        <taxon>Mimiviridae</taxon>
        <taxon>Klosneuvirinae</taxon>
    </lineage>
</organism>
<reference evidence="2" key="1">
    <citation type="submission" date="2018-10" db="EMBL/GenBank/DDBJ databases">
        <title>Hidden diversity of soil giant viruses.</title>
        <authorList>
            <person name="Schulz F."/>
            <person name="Alteio L."/>
            <person name="Goudeau D."/>
            <person name="Ryan E.M."/>
            <person name="Malmstrom R.R."/>
            <person name="Blanchard J."/>
            <person name="Woyke T."/>
        </authorList>
    </citation>
    <scope>NUCLEOTIDE SEQUENCE</scope>
    <source>
        <strain evidence="2">HAV1</strain>
    </source>
</reference>
<sequence>SIVNSSDEPTNLFHLIMIITVSENLQTVIHQLLHKLTVNESTSICNRIATNVNELYMTANKTWHSKNTNTAQTESIRESFSAYSNMSSSITYAFQTALDTIAVTFICLFEEVSVIFVVSIGTFALFKVKKIL</sequence>
<gene>
    <name evidence="2" type="ORF">Harvfovirus12_1</name>
</gene>